<evidence type="ECO:0000259" key="1">
    <source>
        <dbReference type="Pfam" id="PF00144"/>
    </source>
</evidence>
<dbReference type="Gene3D" id="2.40.128.600">
    <property type="match status" value="1"/>
</dbReference>
<proteinExistence type="predicted"/>
<reference evidence="3" key="1">
    <citation type="journal article" date="2020" name="Stud. Mycol.">
        <title>101 Dothideomycetes genomes: a test case for predicting lifestyles and emergence of pathogens.</title>
        <authorList>
            <person name="Haridas S."/>
            <person name="Albert R."/>
            <person name="Binder M."/>
            <person name="Bloem J."/>
            <person name="Labutti K."/>
            <person name="Salamov A."/>
            <person name="Andreopoulos B."/>
            <person name="Baker S."/>
            <person name="Barry K."/>
            <person name="Bills G."/>
            <person name="Bluhm B."/>
            <person name="Cannon C."/>
            <person name="Castanera R."/>
            <person name="Culley D."/>
            <person name="Daum C."/>
            <person name="Ezra D."/>
            <person name="Gonzalez J."/>
            <person name="Henrissat B."/>
            <person name="Kuo A."/>
            <person name="Liang C."/>
            <person name="Lipzen A."/>
            <person name="Lutzoni F."/>
            <person name="Magnuson J."/>
            <person name="Mondo S."/>
            <person name="Nolan M."/>
            <person name="Ohm R."/>
            <person name="Pangilinan J."/>
            <person name="Park H.-J."/>
            <person name="Ramirez L."/>
            <person name="Alfaro M."/>
            <person name="Sun H."/>
            <person name="Tritt A."/>
            <person name="Yoshinaga Y."/>
            <person name="Zwiers L.-H."/>
            <person name="Turgeon B."/>
            <person name="Goodwin S."/>
            <person name="Spatafora J."/>
            <person name="Crous P."/>
            <person name="Grigoriev I."/>
        </authorList>
    </citation>
    <scope>NUCLEOTIDE SEQUENCE</scope>
    <source>
        <strain evidence="3">CBS 123094</strain>
    </source>
</reference>
<accession>A0A6A5X1G0</accession>
<dbReference type="InterPro" id="IPR021860">
    <property type="entry name" value="Peptidase_S12_Pab87-rel_C"/>
</dbReference>
<feature type="domain" description="Beta-lactamase-related" evidence="1">
    <location>
        <begin position="1"/>
        <end position="339"/>
    </location>
</feature>
<dbReference type="OrthoDB" id="5946976at2759"/>
<dbReference type="InterPro" id="IPR050789">
    <property type="entry name" value="Diverse_Enzym_Activities"/>
</dbReference>
<dbReference type="Pfam" id="PF00144">
    <property type="entry name" value="Beta-lactamase"/>
    <property type="match status" value="1"/>
</dbReference>
<dbReference type="Gene3D" id="3.40.710.10">
    <property type="entry name" value="DD-peptidase/beta-lactamase superfamily"/>
    <property type="match status" value="1"/>
</dbReference>
<sequence length="504" mass="56237">MSLGVFHHGRIVYTAHFGQKEVTQPDPPDDDSVYMVASTFKIVTVCAVARLVTDGLIEWDTPILTYRPSFRRKDELASCTIRDLISNRTGLPMASFYWGQQNGEQLLDKSEYTRLASTIEAVRPFRSTFLYSQWNFNLLQLIVEKAAGKSFGAFVKEAIFDPLGMGSTFAFPRGENIAKPHAVRNDGTASNIVTNSFASDTGLAAGGGGKSSLKDQLLIYLSLLNAYQYQTENMTDATPGSPFTQLRTIFTPHIRLPGSNMESQANCLGIHRTGNLSCASLNATLPRKMVPEFGKNTECEEVSHHSGTQVGFLHAAYMVPRKQSGVVVLTSATPLVDAADFSAQLLLSVLLDLPPPESEPLLRLSSLAVKTQLSWWDQIKAFLTSCKTDTPPTHQLEFYTGNYWNTLRNFKLVVRANGHGLHLLVQGMAITKYDLSHCDENTFVWAADREDELVRRGMWLQPLPQFHMINFGVNQTSVQSLFWQHDRQMKPERFGKECNDTAKL</sequence>
<dbReference type="Pfam" id="PF11954">
    <property type="entry name" value="DUF3471"/>
    <property type="match status" value="1"/>
</dbReference>
<evidence type="ECO:0000259" key="2">
    <source>
        <dbReference type="Pfam" id="PF11954"/>
    </source>
</evidence>
<dbReference type="PANTHER" id="PTHR43283:SF3">
    <property type="entry name" value="BETA-LACTAMASE FAMILY PROTEIN (AFU_ORTHOLOGUE AFUA_5G07500)"/>
    <property type="match status" value="1"/>
</dbReference>
<feature type="domain" description="Peptidase S12 Pab87-related C-terminal" evidence="2">
    <location>
        <begin position="388"/>
        <end position="489"/>
    </location>
</feature>
<dbReference type="AlphaFoldDB" id="A0A6A5X1G0"/>
<protein>
    <submittedName>
        <fullName evidence="3">Beta-lactamase/transpeptidase-like protein</fullName>
    </submittedName>
</protein>
<gene>
    <name evidence="3" type="ORF">P154DRAFT_481738</name>
</gene>
<evidence type="ECO:0000313" key="3">
    <source>
        <dbReference type="EMBL" id="KAF2006781.1"/>
    </source>
</evidence>
<dbReference type="InterPro" id="IPR012338">
    <property type="entry name" value="Beta-lactam/transpept-like"/>
</dbReference>
<name>A0A6A5X1G0_9PLEO</name>
<dbReference type="SUPFAM" id="SSF56601">
    <property type="entry name" value="beta-lactamase/transpeptidase-like"/>
    <property type="match status" value="1"/>
</dbReference>
<evidence type="ECO:0000313" key="4">
    <source>
        <dbReference type="Proteomes" id="UP000799779"/>
    </source>
</evidence>
<keyword evidence="4" id="KW-1185">Reference proteome</keyword>
<dbReference type="PANTHER" id="PTHR43283">
    <property type="entry name" value="BETA-LACTAMASE-RELATED"/>
    <property type="match status" value="1"/>
</dbReference>
<dbReference type="Proteomes" id="UP000799779">
    <property type="component" value="Unassembled WGS sequence"/>
</dbReference>
<dbReference type="EMBL" id="ML977559">
    <property type="protein sequence ID" value="KAF2006781.1"/>
    <property type="molecule type" value="Genomic_DNA"/>
</dbReference>
<dbReference type="InterPro" id="IPR001466">
    <property type="entry name" value="Beta-lactam-related"/>
</dbReference>
<organism evidence="3 4">
    <name type="scientific">Amniculicola lignicola CBS 123094</name>
    <dbReference type="NCBI Taxonomy" id="1392246"/>
    <lineage>
        <taxon>Eukaryota</taxon>
        <taxon>Fungi</taxon>
        <taxon>Dikarya</taxon>
        <taxon>Ascomycota</taxon>
        <taxon>Pezizomycotina</taxon>
        <taxon>Dothideomycetes</taxon>
        <taxon>Pleosporomycetidae</taxon>
        <taxon>Pleosporales</taxon>
        <taxon>Amniculicolaceae</taxon>
        <taxon>Amniculicola</taxon>
    </lineage>
</organism>